<accession>A0ABP5B386</accession>
<proteinExistence type="predicted"/>
<keyword evidence="3" id="KW-1185">Reference proteome</keyword>
<feature type="domain" description="HTH marR-type" evidence="1">
    <location>
        <begin position="62"/>
        <end position="105"/>
    </location>
</feature>
<comment type="caution">
    <text evidence="2">The sequence shown here is derived from an EMBL/GenBank/DDBJ whole genome shotgun (WGS) entry which is preliminary data.</text>
</comment>
<dbReference type="InterPro" id="IPR036390">
    <property type="entry name" value="WH_DNA-bd_sf"/>
</dbReference>
<dbReference type="SUPFAM" id="SSF46785">
    <property type="entry name" value="Winged helix' DNA-binding domain"/>
    <property type="match status" value="1"/>
</dbReference>
<organism evidence="2 3">
    <name type="scientific">Nocardioides lentus</name>
    <dbReference type="NCBI Taxonomy" id="338077"/>
    <lineage>
        <taxon>Bacteria</taxon>
        <taxon>Bacillati</taxon>
        <taxon>Actinomycetota</taxon>
        <taxon>Actinomycetes</taxon>
        <taxon>Propionibacteriales</taxon>
        <taxon>Nocardioidaceae</taxon>
        <taxon>Nocardioides</taxon>
    </lineage>
</organism>
<dbReference type="Gene3D" id="1.10.10.10">
    <property type="entry name" value="Winged helix-like DNA-binding domain superfamily/Winged helix DNA-binding domain"/>
    <property type="match status" value="1"/>
</dbReference>
<evidence type="ECO:0000313" key="3">
    <source>
        <dbReference type="Proteomes" id="UP001501612"/>
    </source>
</evidence>
<gene>
    <name evidence="2" type="ORF">GCM10009737_33880</name>
</gene>
<name>A0ABP5B386_9ACTN</name>
<dbReference type="PANTHER" id="PTHR33164:SF43">
    <property type="entry name" value="HTH-TYPE TRANSCRIPTIONAL REPRESSOR YETL"/>
    <property type="match status" value="1"/>
</dbReference>
<evidence type="ECO:0000313" key="2">
    <source>
        <dbReference type="EMBL" id="GAA1929180.1"/>
    </source>
</evidence>
<dbReference type="Proteomes" id="UP001501612">
    <property type="component" value="Unassembled WGS sequence"/>
</dbReference>
<dbReference type="Pfam" id="PF12802">
    <property type="entry name" value="MarR_2"/>
    <property type="match status" value="1"/>
</dbReference>
<dbReference type="EMBL" id="BAAAMY010000011">
    <property type="protein sequence ID" value="GAA1929180.1"/>
    <property type="molecule type" value="Genomic_DNA"/>
</dbReference>
<evidence type="ECO:0000259" key="1">
    <source>
        <dbReference type="Pfam" id="PF12802"/>
    </source>
</evidence>
<protein>
    <recommendedName>
        <fullName evidence="1">HTH marR-type domain-containing protein</fullName>
    </recommendedName>
</protein>
<dbReference type="InterPro" id="IPR000835">
    <property type="entry name" value="HTH_MarR-typ"/>
</dbReference>
<dbReference type="InterPro" id="IPR039422">
    <property type="entry name" value="MarR/SlyA-like"/>
</dbReference>
<dbReference type="InterPro" id="IPR036388">
    <property type="entry name" value="WH-like_DNA-bd_sf"/>
</dbReference>
<dbReference type="PANTHER" id="PTHR33164">
    <property type="entry name" value="TRANSCRIPTIONAL REGULATOR, MARR FAMILY"/>
    <property type="match status" value="1"/>
</dbReference>
<sequence>MEGNRVQDEQGGPLGAEATRLMLGLRAYAADYTELTRHLADWLGVHAGDAAALAEILWAEDRDDPLTPARLARRVHLSSGATSALLNRLERAGLLVRTREASDRRVVTLRSAPAVAVEARAFFAPLGRHVGAALGAHPAAEVAAAADLLEAVHRAMADAAAEVAALPPRGRAD</sequence>
<reference evidence="3" key="1">
    <citation type="journal article" date="2019" name="Int. J. Syst. Evol. Microbiol.">
        <title>The Global Catalogue of Microorganisms (GCM) 10K type strain sequencing project: providing services to taxonomists for standard genome sequencing and annotation.</title>
        <authorList>
            <consortium name="The Broad Institute Genomics Platform"/>
            <consortium name="The Broad Institute Genome Sequencing Center for Infectious Disease"/>
            <person name="Wu L."/>
            <person name="Ma J."/>
        </authorList>
    </citation>
    <scope>NUCLEOTIDE SEQUENCE [LARGE SCALE GENOMIC DNA]</scope>
    <source>
        <strain evidence="3">JCM 14046</strain>
    </source>
</reference>